<comment type="caution">
    <text evidence="8">The sequence shown here is derived from an EMBL/GenBank/DDBJ whole genome shotgun (WGS) entry which is preliminary data.</text>
</comment>
<gene>
    <name evidence="8" type="primary">folB</name>
    <name evidence="8" type="ORF">FPZ43_02325</name>
</gene>
<accession>A0A563UJ50</accession>
<dbReference type="SMART" id="SM00905">
    <property type="entry name" value="FolB"/>
    <property type="match status" value="1"/>
</dbReference>
<evidence type="ECO:0000313" key="8">
    <source>
        <dbReference type="EMBL" id="TWR31333.1"/>
    </source>
</evidence>
<reference evidence="8 9" key="1">
    <citation type="submission" date="2019-07" db="EMBL/GenBank/DDBJ databases">
        <authorList>
            <person name="Kim J."/>
        </authorList>
    </citation>
    <scope>NUCLEOTIDE SEQUENCE [LARGE SCALE GENOMIC DNA]</scope>
    <source>
        <strain evidence="9">dk17</strain>
    </source>
</reference>
<dbReference type="GO" id="GO:0005737">
    <property type="term" value="C:cytoplasm"/>
    <property type="evidence" value="ECO:0007669"/>
    <property type="project" value="TreeGrafter"/>
</dbReference>
<dbReference type="Pfam" id="PF02152">
    <property type="entry name" value="FolB"/>
    <property type="match status" value="1"/>
</dbReference>
<evidence type="ECO:0000256" key="4">
    <source>
        <dbReference type="ARBA" id="ARBA00022909"/>
    </source>
</evidence>
<dbReference type="Proteomes" id="UP000320042">
    <property type="component" value="Unassembled WGS sequence"/>
</dbReference>
<evidence type="ECO:0000256" key="5">
    <source>
        <dbReference type="ARBA" id="ARBA00023239"/>
    </source>
</evidence>
<dbReference type="GO" id="GO:0046654">
    <property type="term" value="P:tetrahydrofolate biosynthetic process"/>
    <property type="evidence" value="ECO:0007669"/>
    <property type="project" value="UniProtKB-UniRule"/>
</dbReference>
<dbReference type="SUPFAM" id="SSF55620">
    <property type="entry name" value="Tetrahydrobiopterin biosynthesis enzymes-like"/>
    <property type="match status" value="1"/>
</dbReference>
<sequence length="123" mass="13831">MIKVALQGAEFFAYHGFYAEEQLLGTRFLVDIETYFTPVSALHEDEISKTVDYQTLYNITSAEMKQPRNLIETVAQHILDAAIKQFPFVEKAVVTVKKMHPAMGGIVNNSAVTITYNKTSNDL</sequence>
<keyword evidence="5 6" id="KW-0456">Lyase</keyword>
<dbReference type="RefSeq" id="WP_146380231.1">
    <property type="nucleotide sequence ID" value="NZ_VOEJ01000001.1"/>
</dbReference>
<feature type="domain" description="Dihydroneopterin aldolase/epimerase" evidence="7">
    <location>
        <begin position="4"/>
        <end position="116"/>
    </location>
</feature>
<dbReference type="NCBIfam" id="TIGR00525">
    <property type="entry name" value="folB"/>
    <property type="match status" value="1"/>
</dbReference>
<comment type="similarity">
    <text evidence="3 6">Belongs to the DHNA family.</text>
</comment>
<dbReference type="InterPro" id="IPR006156">
    <property type="entry name" value="Dihydroneopterin_aldolase"/>
</dbReference>
<dbReference type="InterPro" id="IPR006157">
    <property type="entry name" value="FolB_dom"/>
</dbReference>
<evidence type="ECO:0000313" key="9">
    <source>
        <dbReference type="Proteomes" id="UP000320042"/>
    </source>
</evidence>
<dbReference type="GO" id="GO:0046656">
    <property type="term" value="P:folic acid biosynthetic process"/>
    <property type="evidence" value="ECO:0007669"/>
    <property type="project" value="UniProtKB-UniRule"/>
</dbReference>
<dbReference type="Gene3D" id="3.30.1130.10">
    <property type="match status" value="1"/>
</dbReference>
<organism evidence="8 9">
    <name type="scientific">Mucilaginibacter pallidiroseus</name>
    <dbReference type="NCBI Taxonomy" id="2599295"/>
    <lineage>
        <taxon>Bacteria</taxon>
        <taxon>Pseudomonadati</taxon>
        <taxon>Bacteroidota</taxon>
        <taxon>Sphingobacteriia</taxon>
        <taxon>Sphingobacteriales</taxon>
        <taxon>Sphingobacteriaceae</taxon>
        <taxon>Mucilaginibacter</taxon>
    </lineage>
</organism>
<proteinExistence type="inferred from homology"/>
<keyword evidence="9" id="KW-1185">Reference proteome</keyword>
<dbReference type="AlphaFoldDB" id="A0A563UJ50"/>
<comment type="function">
    <text evidence="6">Catalyzes the conversion of 7,8-dihydroneopterin to 6-hydroxymethyl-7,8-dihydropterin.</text>
</comment>
<evidence type="ECO:0000256" key="1">
    <source>
        <dbReference type="ARBA" id="ARBA00001353"/>
    </source>
</evidence>
<evidence type="ECO:0000256" key="2">
    <source>
        <dbReference type="ARBA" id="ARBA00005013"/>
    </source>
</evidence>
<dbReference type="OrthoDB" id="9803748at2"/>
<dbReference type="NCBIfam" id="TIGR00526">
    <property type="entry name" value="folB_dom"/>
    <property type="match status" value="1"/>
</dbReference>
<comment type="pathway">
    <text evidence="2 6">Cofactor biosynthesis; tetrahydrofolate biosynthesis; 2-amino-4-hydroxy-6-hydroxymethyl-7,8-dihydropteridine diphosphate from 7,8-dihydroneopterin triphosphate: step 3/4.</text>
</comment>
<evidence type="ECO:0000256" key="6">
    <source>
        <dbReference type="RuleBase" id="RU362079"/>
    </source>
</evidence>
<comment type="catalytic activity">
    <reaction evidence="1 6">
        <text>7,8-dihydroneopterin = 6-hydroxymethyl-7,8-dihydropterin + glycolaldehyde</text>
        <dbReference type="Rhea" id="RHEA:10540"/>
        <dbReference type="ChEBI" id="CHEBI:17001"/>
        <dbReference type="ChEBI" id="CHEBI:17071"/>
        <dbReference type="ChEBI" id="CHEBI:44841"/>
        <dbReference type="EC" id="4.1.2.25"/>
    </reaction>
</comment>
<evidence type="ECO:0000259" key="7">
    <source>
        <dbReference type="SMART" id="SM00905"/>
    </source>
</evidence>
<dbReference type="PANTHER" id="PTHR42844">
    <property type="entry name" value="DIHYDRONEOPTERIN ALDOLASE 1-RELATED"/>
    <property type="match status" value="1"/>
</dbReference>
<evidence type="ECO:0000256" key="3">
    <source>
        <dbReference type="ARBA" id="ARBA00005708"/>
    </source>
</evidence>
<keyword evidence="4 6" id="KW-0289">Folate biosynthesis</keyword>
<dbReference type="GO" id="GO:0004150">
    <property type="term" value="F:dihydroneopterin aldolase activity"/>
    <property type="evidence" value="ECO:0007669"/>
    <property type="project" value="UniProtKB-UniRule"/>
</dbReference>
<dbReference type="InterPro" id="IPR043133">
    <property type="entry name" value="GTP-CH-I_C/QueF"/>
</dbReference>
<protein>
    <recommendedName>
        <fullName evidence="6">7,8-dihydroneopterin aldolase</fullName>
        <ecNumber evidence="6">4.1.2.25</ecNumber>
    </recommendedName>
</protein>
<dbReference type="UniPathway" id="UPA00077">
    <property type="reaction ID" value="UER00154"/>
</dbReference>
<name>A0A563UJ50_9SPHI</name>
<dbReference type="PANTHER" id="PTHR42844:SF1">
    <property type="entry name" value="DIHYDRONEOPTERIN ALDOLASE 1-RELATED"/>
    <property type="match status" value="1"/>
</dbReference>
<dbReference type="EMBL" id="VOEJ01000001">
    <property type="protein sequence ID" value="TWR31333.1"/>
    <property type="molecule type" value="Genomic_DNA"/>
</dbReference>
<dbReference type="EC" id="4.1.2.25" evidence="6"/>